<evidence type="ECO:0000313" key="7">
    <source>
        <dbReference type="EMBL" id="KAJ5071533.1"/>
    </source>
</evidence>
<keyword evidence="2" id="KW-0862">Zinc</keyword>
<feature type="domain" description="RING-type" evidence="4">
    <location>
        <begin position="9"/>
        <end position="64"/>
    </location>
</feature>
<evidence type="ECO:0000256" key="2">
    <source>
        <dbReference type="PROSITE-ProRule" id="PRU00024"/>
    </source>
</evidence>
<dbReference type="SUPFAM" id="SSF57850">
    <property type="entry name" value="RING/U-box"/>
    <property type="match status" value="1"/>
</dbReference>
<evidence type="ECO:0000256" key="1">
    <source>
        <dbReference type="ARBA" id="ARBA00022723"/>
    </source>
</evidence>
<dbReference type="Proteomes" id="UP001149090">
    <property type="component" value="Unassembled WGS sequence"/>
</dbReference>
<evidence type="ECO:0000259" key="4">
    <source>
        <dbReference type="PROSITE" id="PS50089"/>
    </source>
</evidence>
<dbReference type="InterPro" id="IPR047153">
    <property type="entry name" value="TRIM45/56/19-like"/>
</dbReference>
<feature type="domain" description="B box-type" evidence="5">
    <location>
        <begin position="97"/>
        <end position="143"/>
    </location>
</feature>
<reference evidence="7" key="1">
    <citation type="submission" date="2022-10" db="EMBL/GenBank/DDBJ databases">
        <title>Novel sulphate-reducing endosymbionts in the free-living metamonad Anaeramoeba.</title>
        <authorList>
            <person name="Jerlstrom-Hultqvist J."/>
            <person name="Cepicka I."/>
            <person name="Gallot-Lavallee L."/>
            <person name="Salas-Leiva D."/>
            <person name="Curtis B.A."/>
            <person name="Zahonova K."/>
            <person name="Pipaliya S."/>
            <person name="Dacks J."/>
            <person name="Roger A.J."/>
        </authorList>
    </citation>
    <scope>NUCLEOTIDE SEQUENCE</scope>
    <source>
        <strain evidence="7">BMAN</strain>
    </source>
</reference>
<dbReference type="EMBL" id="JAPDFW010000087">
    <property type="protein sequence ID" value="KAJ5071533.1"/>
    <property type="molecule type" value="Genomic_DNA"/>
</dbReference>
<dbReference type="Gene3D" id="3.30.160.60">
    <property type="entry name" value="Classic Zinc Finger"/>
    <property type="match status" value="1"/>
</dbReference>
<dbReference type="InterPro" id="IPR001841">
    <property type="entry name" value="Znf_RING"/>
</dbReference>
<dbReference type="GO" id="GO:0008270">
    <property type="term" value="F:zinc ion binding"/>
    <property type="evidence" value="ECO:0007669"/>
    <property type="project" value="UniProtKB-KW"/>
</dbReference>
<dbReference type="PANTHER" id="PTHR25462:SF296">
    <property type="entry name" value="MEIOTIC P26, ISOFORM F"/>
    <property type="match status" value="1"/>
</dbReference>
<dbReference type="Gene3D" id="3.30.40.10">
    <property type="entry name" value="Zinc/RING finger domain, C3HC4 (zinc finger)"/>
    <property type="match status" value="1"/>
</dbReference>
<accession>A0A9Q0R9L4</accession>
<dbReference type="InterPro" id="IPR013087">
    <property type="entry name" value="Znf_C2H2_type"/>
</dbReference>
<dbReference type="InterPro" id="IPR013083">
    <property type="entry name" value="Znf_RING/FYVE/PHD"/>
</dbReference>
<proteinExistence type="predicted"/>
<dbReference type="SMART" id="SM00336">
    <property type="entry name" value="BBOX"/>
    <property type="match status" value="2"/>
</dbReference>
<dbReference type="PROSITE" id="PS50119">
    <property type="entry name" value="ZF_BBOX"/>
    <property type="match status" value="2"/>
</dbReference>
<evidence type="ECO:0000259" key="6">
    <source>
        <dbReference type="PROSITE" id="PS50157"/>
    </source>
</evidence>
<dbReference type="CDD" id="cd19756">
    <property type="entry name" value="Bbox2"/>
    <property type="match status" value="1"/>
</dbReference>
<feature type="region of interest" description="Disordered" evidence="3">
    <location>
        <begin position="505"/>
        <end position="540"/>
    </location>
</feature>
<dbReference type="SUPFAM" id="SSF57845">
    <property type="entry name" value="B-box zinc-binding domain"/>
    <property type="match status" value="1"/>
</dbReference>
<dbReference type="PROSITE" id="PS50157">
    <property type="entry name" value="ZINC_FINGER_C2H2_2"/>
    <property type="match status" value="1"/>
</dbReference>
<feature type="domain" description="B box-type" evidence="5">
    <location>
        <begin position="152"/>
        <end position="194"/>
    </location>
</feature>
<dbReference type="InterPro" id="IPR000315">
    <property type="entry name" value="Znf_B-box"/>
</dbReference>
<feature type="domain" description="C2H2-type" evidence="6">
    <location>
        <begin position="120"/>
        <end position="148"/>
    </location>
</feature>
<name>A0A9Q0R9L4_ANAIG</name>
<dbReference type="Pfam" id="PF00643">
    <property type="entry name" value="zf-B_box"/>
    <property type="match status" value="2"/>
</dbReference>
<feature type="region of interest" description="Disordered" evidence="3">
    <location>
        <begin position="441"/>
        <end position="468"/>
    </location>
</feature>
<sequence length="650" mass="70137">MEIEKIIRCAECNAVYQENAFSSPLCQHSFCGNCFMKMKKEAIENNPYENSNETVFIMECPVCHVVGKIQEDEEMYANRALSMLAKTFTNMPFSRQEKSQLCEECEAEEATERCEECGVYLCKKCGEKTHSFQVLKSHHRVPYNSKNPEISKENLTCPLHPNRMKEYFCTKCNMAICVDCIVLGEHREHDIVKLEHLAQGAETRVSLALTRNASIINQLESKLSKIRSLQDSLGDKLSRTKLILEKRFIEAYDALENRQAALVQELDDVGYTVSAGIQRFLNSNKRQINVLTLCKQFAQQIIQINNPMVLHEFENILEKILSTEGFDEKEFNKSQYEITAEFESVEDETLRLATITAPKFYGLLGHQVLEISDRYELPEEEMDFFKVVIKSGGVLTVKAWNGTDGGCIRLNIRDKLVIESGGKIDLTGLGYRGGEAVNQATEGRAKQGESHNGKGGDQQTANNGGGGGGLGTGAFGGYGGGGGGYGTKGKDAGANTYSSGFHPGATGGDTYGDEQISTLYRGSGGGSGHPYSNGQTKGKGGNGGGALLIRARMVINDGEILCDGEKGEDGISGTYGSGGGGGSGGSILIFANLINNGKISALGGKGGVNTNPGYQGICSNGGDGGDGRIALKGILKGNPTTPNAFLLKKK</sequence>
<organism evidence="7 8">
    <name type="scientific">Anaeramoeba ignava</name>
    <name type="common">Anaerobic marine amoeba</name>
    <dbReference type="NCBI Taxonomy" id="1746090"/>
    <lineage>
        <taxon>Eukaryota</taxon>
        <taxon>Metamonada</taxon>
        <taxon>Anaeramoebidae</taxon>
        <taxon>Anaeramoeba</taxon>
    </lineage>
</organism>
<dbReference type="AlphaFoldDB" id="A0A9Q0R9L4"/>
<feature type="compositionally biased region" description="Basic and acidic residues" evidence="3">
    <location>
        <begin position="443"/>
        <end position="454"/>
    </location>
</feature>
<keyword evidence="8" id="KW-1185">Reference proteome</keyword>
<evidence type="ECO:0000259" key="5">
    <source>
        <dbReference type="PROSITE" id="PS50119"/>
    </source>
</evidence>
<evidence type="ECO:0000256" key="3">
    <source>
        <dbReference type="SAM" id="MobiDB-lite"/>
    </source>
</evidence>
<evidence type="ECO:0000313" key="8">
    <source>
        <dbReference type="Proteomes" id="UP001149090"/>
    </source>
</evidence>
<comment type="caution">
    <text evidence="7">The sequence shown here is derived from an EMBL/GenBank/DDBJ whole genome shotgun (WGS) entry which is preliminary data.</text>
</comment>
<keyword evidence="1" id="KW-0479">Metal-binding</keyword>
<dbReference type="PROSITE" id="PS50089">
    <property type="entry name" value="ZF_RING_2"/>
    <property type="match status" value="1"/>
</dbReference>
<protein>
    <submittedName>
        <fullName evidence="7">Bonus isoform c-related</fullName>
    </submittedName>
</protein>
<dbReference type="OrthoDB" id="295536at2759"/>
<keyword evidence="2" id="KW-0863">Zinc-finger</keyword>
<dbReference type="PANTHER" id="PTHR25462">
    <property type="entry name" value="BONUS, ISOFORM C-RELATED"/>
    <property type="match status" value="1"/>
</dbReference>
<gene>
    <name evidence="7" type="ORF">M0811_10165</name>
</gene>